<keyword evidence="2" id="KW-0813">Transport</keyword>
<comment type="caution">
    <text evidence="8">The sequence shown here is derived from an EMBL/GenBank/DDBJ whole genome shotgun (WGS) entry which is preliminary data.</text>
</comment>
<evidence type="ECO:0000256" key="1">
    <source>
        <dbReference type="ARBA" id="ARBA00004141"/>
    </source>
</evidence>
<evidence type="ECO:0000256" key="2">
    <source>
        <dbReference type="ARBA" id="ARBA00022448"/>
    </source>
</evidence>
<dbReference type="PANTHER" id="PTHR43791">
    <property type="entry name" value="PERMEASE-RELATED"/>
    <property type="match status" value="1"/>
</dbReference>
<dbReference type="PROSITE" id="PS50850">
    <property type="entry name" value="MFS"/>
    <property type="match status" value="1"/>
</dbReference>
<evidence type="ECO:0000256" key="5">
    <source>
        <dbReference type="ARBA" id="ARBA00023136"/>
    </source>
</evidence>
<feature type="transmembrane region" description="Helical" evidence="6">
    <location>
        <begin position="303"/>
        <end position="328"/>
    </location>
</feature>
<protein>
    <submittedName>
        <fullName evidence="8">Major facilitator superfamily domain-containing protein</fullName>
    </submittedName>
</protein>
<organism evidence="8 9">
    <name type="scientific">Trichoderma breve</name>
    <dbReference type="NCBI Taxonomy" id="2034170"/>
    <lineage>
        <taxon>Eukaryota</taxon>
        <taxon>Fungi</taxon>
        <taxon>Dikarya</taxon>
        <taxon>Ascomycota</taxon>
        <taxon>Pezizomycotina</taxon>
        <taxon>Sordariomycetes</taxon>
        <taxon>Hypocreomycetidae</taxon>
        <taxon>Hypocreales</taxon>
        <taxon>Hypocreaceae</taxon>
        <taxon>Trichoderma</taxon>
    </lineage>
</organism>
<dbReference type="PANTHER" id="PTHR43791:SF35">
    <property type="entry name" value="MAJOR FACILITATOR SUPERFAMILY (MFS) PROFILE DOMAIN-CONTAINING PROTEIN"/>
    <property type="match status" value="1"/>
</dbReference>
<evidence type="ECO:0000256" key="4">
    <source>
        <dbReference type="ARBA" id="ARBA00022989"/>
    </source>
</evidence>
<dbReference type="InterPro" id="IPR011701">
    <property type="entry name" value="MFS"/>
</dbReference>
<feature type="transmembrane region" description="Helical" evidence="6">
    <location>
        <begin position="363"/>
        <end position="386"/>
    </location>
</feature>
<feature type="transmembrane region" description="Helical" evidence="6">
    <location>
        <begin position="108"/>
        <end position="129"/>
    </location>
</feature>
<dbReference type="RefSeq" id="XP_056026942.1">
    <property type="nucleotide sequence ID" value="XM_056175993.1"/>
</dbReference>
<feature type="transmembrane region" description="Helical" evidence="6">
    <location>
        <begin position="141"/>
        <end position="161"/>
    </location>
</feature>
<dbReference type="SUPFAM" id="SSF103473">
    <property type="entry name" value="MFS general substrate transporter"/>
    <property type="match status" value="1"/>
</dbReference>
<sequence>MLAHIEQQNSHSSGYSVTMAPYDMEVLDDTKHDGAEEIEKMEDDTANMKPTSETFTPEDERRLIRKLDFWIIPLMMVTYTLQSYDKGVMSAATQFNFNADLKLTTIKYANASMMFYIGYLVGTYPMMFLCQRYSTSRVVSVATFLWGAVLMSTAGCFNYAGIMINRLFLGFLESAVAPSFTVLVTFWWTREEQTLRTGFWYSCVGVATAISPLINYGLGQIHGSLPSWKPIFLILGGVTILWSIVLFFFLPDDPMTSKRLTEAERHIAICRLERNNAGTVSHEFNKAQFFEAFRDYKLYSSAFIVLLTGVPSGALGTFGTVVINGFGFDHFDSLALTCPIGAITATSILLSGYITRKWRNMRYLLIIICGLISIAGTLICVFLIAVQVASGGIAVSLTASNIAGHTKKSTVSASTFVGYCVGNVIGPVIFGASPGPIYHAGFVGSFVCLCGVVVIASITLIALRMENRKRDKRSGTPMGLHSIDEDLTDIQNKDFRYVL</sequence>
<dbReference type="AlphaFoldDB" id="A0A9W9E7W9"/>
<proteinExistence type="predicted"/>
<keyword evidence="5 6" id="KW-0472">Membrane</keyword>
<name>A0A9W9E7W9_9HYPO</name>
<keyword evidence="4 6" id="KW-1133">Transmembrane helix</keyword>
<accession>A0A9W9E7W9</accession>
<dbReference type="Proteomes" id="UP001140511">
    <property type="component" value="Unassembled WGS sequence"/>
</dbReference>
<dbReference type="GO" id="GO:0016020">
    <property type="term" value="C:membrane"/>
    <property type="evidence" value="ECO:0007669"/>
    <property type="project" value="UniProtKB-SubCell"/>
</dbReference>
<dbReference type="Pfam" id="PF07690">
    <property type="entry name" value="MFS_1"/>
    <property type="match status" value="1"/>
</dbReference>
<evidence type="ECO:0000256" key="6">
    <source>
        <dbReference type="SAM" id="Phobius"/>
    </source>
</evidence>
<feature type="domain" description="Major facilitator superfamily (MFS) profile" evidence="7">
    <location>
        <begin position="71"/>
        <end position="468"/>
    </location>
</feature>
<feature type="transmembrane region" description="Helical" evidence="6">
    <location>
        <begin position="167"/>
        <end position="187"/>
    </location>
</feature>
<dbReference type="GO" id="GO:0022857">
    <property type="term" value="F:transmembrane transporter activity"/>
    <property type="evidence" value="ECO:0007669"/>
    <property type="project" value="InterPro"/>
</dbReference>
<keyword evidence="9" id="KW-1185">Reference proteome</keyword>
<dbReference type="EMBL" id="JAOPEN010000005">
    <property type="protein sequence ID" value="KAJ4857886.1"/>
    <property type="molecule type" value="Genomic_DNA"/>
</dbReference>
<feature type="transmembrane region" description="Helical" evidence="6">
    <location>
        <begin position="437"/>
        <end position="463"/>
    </location>
</feature>
<evidence type="ECO:0000259" key="7">
    <source>
        <dbReference type="PROSITE" id="PS50850"/>
    </source>
</evidence>
<keyword evidence="3 6" id="KW-0812">Transmembrane</keyword>
<comment type="subcellular location">
    <subcellularLocation>
        <location evidence="1">Membrane</location>
        <topology evidence="1">Multi-pass membrane protein</topology>
    </subcellularLocation>
</comment>
<dbReference type="Gene3D" id="1.20.1250.20">
    <property type="entry name" value="MFS general substrate transporter like domains"/>
    <property type="match status" value="2"/>
</dbReference>
<evidence type="ECO:0000313" key="8">
    <source>
        <dbReference type="EMBL" id="KAJ4857886.1"/>
    </source>
</evidence>
<feature type="transmembrane region" description="Helical" evidence="6">
    <location>
        <begin position="334"/>
        <end position="354"/>
    </location>
</feature>
<evidence type="ECO:0000313" key="9">
    <source>
        <dbReference type="Proteomes" id="UP001140511"/>
    </source>
</evidence>
<feature type="transmembrane region" description="Helical" evidence="6">
    <location>
        <begin position="230"/>
        <end position="250"/>
    </location>
</feature>
<reference evidence="8" key="1">
    <citation type="submission" date="2022-09" db="EMBL/GenBank/DDBJ databases">
        <title>Chromosome-level assembly of Trichoderma breve T069, a fungus used in development of biopesticide product.</title>
        <authorList>
            <person name="Lin R."/>
            <person name="Liu T."/>
        </authorList>
    </citation>
    <scope>NUCLEOTIDE SEQUENCE</scope>
    <source>
        <strain evidence="8">T069</strain>
    </source>
</reference>
<gene>
    <name evidence="8" type="ORF">T069G_08783</name>
</gene>
<dbReference type="InterPro" id="IPR036259">
    <property type="entry name" value="MFS_trans_sf"/>
</dbReference>
<evidence type="ECO:0000256" key="3">
    <source>
        <dbReference type="ARBA" id="ARBA00022692"/>
    </source>
</evidence>
<dbReference type="InterPro" id="IPR020846">
    <property type="entry name" value="MFS_dom"/>
</dbReference>
<dbReference type="GeneID" id="80870681"/>